<evidence type="ECO:0000256" key="1">
    <source>
        <dbReference type="SAM" id="MobiDB-lite"/>
    </source>
</evidence>
<dbReference type="Proteomes" id="UP000225108">
    <property type="component" value="Unassembled WGS sequence"/>
</dbReference>
<dbReference type="EMBL" id="PEBD01000004">
    <property type="protein sequence ID" value="PHV68317.1"/>
    <property type="molecule type" value="Genomic_DNA"/>
</dbReference>
<evidence type="ECO:0000313" key="4">
    <source>
        <dbReference type="Proteomes" id="UP000225108"/>
    </source>
</evidence>
<evidence type="ECO:0000313" key="3">
    <source>
        <dbReference type="EMBL" id="PHV68317.1"/>
    </source>
</evidence>
<keyword evidence="2" id="KW-0812">Transmembrane</keyword>
<keyword evidence="2" id="KW-1133">Transmembrane helix</keyword>
<reference evidence="3 4" key="1">
    <citation type="submission" date="2017-10" db="EMBL/GenBank/DDBJ databases">
        <title>The draft genome sequence of Williamsia sp. BULT 1.1 isolated from the semi-arid grassland soils from South Africa.</title>
        <authorList>
            <person name="Kabwe M.H."/>
            <person name="Govender N."/>
            <person name="Mutseka Lunga P."/>
            <person name="Vikram S."/>
            <person name="Makhalanyane T.P."/>
        </authorList>
    </citation>
    <scope>NUCLEOTIDE SEQUENCE [LARGE SCALE GENOMIC DNA]</scope>
    <source>
        <strain evidence="3 4">BULT 1.1</strain>
    </source>
</reference>
<proteinExistence type="predicted"/>
<feature type="transmembrane region" description="Helical" evidence="2">
    <location>
        <begin position="24"/>
        <end position="45"/>
    </location>
</feature>
<feature type="compositionally biased region" description="Basic and acidic residues" evidence="1">
    <location>
        <begin position="194"/>
        <end position="210"/>
    </location>
</feature>
<keyword evidence="2" id="KW-0472">Membrane</keyword>
<feature type="region of interest" description="Disordered" evidence="1">
    <location>
        <begin position="163"/>
        <end position="210"/>
    </location>
</feature>
<feature type="compositionally biased region" description="Polar residues" evidence="1">
    <location>
        <begin position="163"/>
        <end position="173"/>
    </location>
</feature>
<organism evidence="3 4">
    <name type="scientific">Williamsia marianensis</name>
    <dbReference type="NCBI Taxonomy" id="85044"/>
    <lineage>
        <taxon>Bacteria</taxon>
        <taxon>Bacillati</taxon>
        <taxon>Actinomycetota</taxon>
        <taxon>Actinomycetes</taxon>
        <taxon>Mycobacteriales</taxon>
        <taxon>Nocardiaceae</taxon>
        <taxon>Williamsia</taxon>
    </lineage>
</organism>
<name>A0A2G3PR51_WILMA</name>
<comment type="caution">
    <text evidence="3">The sequence shown here is derived from an EMBL/GenBank/DDBJ whole genome shotgun (WGS) entry which is preliminary data.</text>
</comment>
<protein>
    <submittedName>
        <fullName evidence="3">Uncharacterized protein</fullName>
    </submittedName>
</protein>
<feature type="transmembrane region" description="Helical" evidence="2">
    <location>
        <begin position="51"/>
        <end position="75"/>
    </location>
</feature>
<evidence type="ECO:0000256" key="2">
    <source>
        <dbReference type="SAM" id="Phobius"/>
    </source>
</evidence>
<dbReference type="AlphaFoldDB" id="A0A2G3PR51"/>
<sequence length="210" mass="22809">MVNTGDVDRRARDRKIVQHPNRRWPVYALIVLIILLVSSLSGAMIDNDGAFGTFCVVAAVPLLAVAIGGVTTHLYHQLSADKALELRVRSATYTTLNLNSGVRYADRKIEEATAAFAADDAGSGLIHMHQAKTATELTLLTGQQASREWELLSTDGYTVARTNFTSDEQSVTDRPTIKQGDKPQPITPDPARAPSEDDGQKRGTDGELSY</sequence>
<gene>
    <name evidence="3" type="ORF">CSW57_03515</name>
</gene>
<accession>A0A2G3PR51</accession>